<evidence type="ECO:0000256" key="6">
    <source>
        <dbReference type="ARBA" id="ARBA00023004"/>
    </source>
</evidence>
<keyword evidence="9 12" id="KW-0234">DNA repair</keyword>
<feature type="domain" description="HhH-GPD" evidence="13">
    <location>
        <begin position="45"/>
        <end position="193"/>
    </location>
</feature>
<keyword evidence="14" id="KW-0540">Nuclease</keyword>
<dbReference type="EMBL" id="PQAP01000128">
    <property type="protein sequence ID" value="PWB71057.1"/>
    <property type="molecule type" value="Genomic_DNA"/>
</dbReference>
<evidence type="ECO:0000256" key="9">
    <source>
        <dbReference type="ARBA" id="ARBA00023204"/>
    </source>
</evidence>
<dbReference type="Pfam" id="PF00730">
    <property type="entry name" value="HhH-GPD"/>
    <property type="match status" value="1"/>
</dbReference>
<dbReference type="Gene3D" id="1.10.1670.10">
    <property type="entry name" value="Helix-hairpin-Helix base-excision DNA repair enzymes (C-terminal)"/>
    <property type="match status" value="1"/>
</dbReference>
<dbReference type="SMART" id="SM00478">
    <property type="entry name" value="ENDO3c"/>
    <property type="match status" value="1"/>
</dbReference>
<dbReference type="CDD" id="cd00056">
    <property type="entry name" value="ENDO3c"/>
    <property type="match status" value="1"/>
</dbReference>
<dbReference type="FunFam" id="1.10.1670.10:FF:000001">
    <property type="entry name" value="Endonuclease III"/>
    <property type="match status" value="1"/>
</dbReference>
<dbReference type="PANTHER" id="PTHR10359:SF18">
    <property type="entry name" value="ENDONUCLEASE III"/>
    <property type="match status" value="1"/>
</dbReference>
<dbReference type="SUPFAM" id="SSF48150">
    <property type="entry name" value="DNA-glycosylase"/>
    <property type="match status" value="1"/>
</dbReference>
<comment type="caution">
    <text evidence="14">The sequence shown here is derived from an EMBL/GenBank/DDBJ whole genome shotgun (WGS) entry which is preliminary data.</text>
</comment>
<evidence type="ECO:0000256" key="7">
    <source>
        <dbReference type="ARBA" id="ARBA00023014"/>
    </source>
</evidence>
<dbReference type="EC" id="4.2.99.18" evidence="12"/>
<dbReference type="NCBIfam" id="TIGR01083">
    <property type="entry name" value="nth"/>
    <property type="match status" value="1"/>
</dbReference>
<comment type="cofactor">
    <cofactor evidence="12">
        <name>[4Fe-4S] cluster</name>
        <dbReference type="ChEBI" id="CHEBI:49883"/>
    </cofactor>
    <text evidence="12">Binds 1 [4Fe-4S] cluster.</text>
</comment>
<feature type="binding site" evidence="12">
    <location>
        <position position="202"/>
    </location>
    <ligand>
        <name>[4Fe-4S] cluster</name>
        <dbReference type="ChEBI" id="CHEBI:49883"/>
    </ligand>
</feature>
<keyword evidence="14" id="KW-0255">Endonuclease</keyword>
<keyword evidence="6 12" id="KW-0408">Iron</keyword>
<dbReference type="InterPro" id="IPR003651">
    <property type="entry name" value="Endonuclease3_FeS-loop_motif"/>
</dbReference>
<evidence type="ECO:0000256" key="4">
    <source>
        <dbReference type="ARBA" id="ARBA00022763"/>
    </source>
</evidence>
<dbReference type="InterPro" id="IPR011257">
    <property type="entry name" value="DNA_glycosylase"/>
</dbReference>
<dbReference type="Pfam" id="PF00633">
    <property type="entry name" value="HHH"/>
    <property type="match status" value="1"/>
</dbReference>
<comment type="function">
    <text evidence="12">DNA repair enzyme that has both DNA N-glycosylase activity and AP-lyase activity. The DNA N-glycosylase activity releases various damaged pyrimidines from DNA by cleaving the N-glycosidic bond, leaving an AP (apurinic/apyrimidinic) site. The AP-lyase activity cleaves the phosphodiester bond 3' to the AP site by a beta-elimination, leaving a 3'-terminal unsaturated sugar and a product with a terminal 5'-phosphate.</text>
</comment>
<dbReference type="GO" id="GO:0051539">
    <property type="term" value="F:4 iron, 4 sulfur cluster binding"/>
    <property type="evidence" value="ECO:0007669"/>
    <property type="project" value="UniProtKB-UniRule"/>
</dbReference>
<keyword evidence="8 12" id="KW-0238">DNA-binding</keyword>
<dbReference type="InterPro" id="IPR003265">
    <property type="entry name" value="HhH-GPD_domain"/>
</dbReference>
<keyword evidence="11 12" id="KW-0326">Glycosidase</keyword>
<keyword evidence="7 12" id="KW-0411">Iron-sulfur</keyword>
<evidence type="ECO:0000256" key="8">
    <source>
        <dbReference type="ARBA" id="ARBA00023125"/>
    </source>
</evidence>
<gene>
    <name evidence="12 14" type="primary">nth</name>
    <name evidence="14" type="ORF">C3F09_08350</name>
</gene>
<dbReference type="InterPro" id="IPR023170">
    <property type="entry name" value="HhH_base_excis_C"/>
</dbReference>
<dbReference type="GO" id="GO:0019104">
    <property type="term" value="F:DNA N-glycosylase activity"/>
    <property type="evidence" value="ECO:0007669"/>
    <property type="project" value="UniProtKB-UniRule"/>
</dbReference>
<dbReference type="InterPro" id="IPR004035">
    <property type="entry name" value="Endouclease-III_FeS-bd_BS"/>
</dbReference>
<name>A0A855WZ33_9BACT</name>
<evidence type="ECO:0000313" key="15">
    <source>
        <dbReference type="Proteomes" id="UP000250918"/>
    </source>
</evidence>
<proteinExistence type="inferred from homology"/>
<keyword evidence="10 12" id="KW-0456">Lyase</keyword>
<dbReference type="InterPro" id="IPR005759">
    <property type="entry name" value="Nth"/>
</dbReference>
<evidence type="ECO:0000259" key="13">
    <source>
        <dbReference type="SMART" id="SM00478"/>
    </source>
</evidence>
<protein>
    <recommendedName>
        <fullName evidence="12">Endonuclease III</fullName>
        <ecNumber evidence="12">4.2.99.18</ecNumber>
    </recommendedName>
    <alternativeName>
        <fullName evidence="12">DNA-(apurinic or apyrimidinic site) lyase</fullName>
    </alternativeName>
</protein>
<organism evidence="14 15">
    <name type="scientific">candidate division GN15 bacterium</name>
    <dbReference type="NCBI Taxonomy" id="2072418"/>
    <lineage>
        <taxon>Bacteria</taxon>
        <taxon>candidate division GN15</taxon>
    </lineage>
</organism>
<feature type="binding site" evidence="12">
    <location>
        <position position="211"/>
    </location>
    <ligand>
        <name>[4Fe-4S] cluster</name>
        <dbReference type="ChEBI" id="CHEBI:49883"/>
    </ligand>
</feature>
<dbReference type="Gene3D" id="1.10.340.30">
    <property type="entry name" value="Hypothetical protein, domain 2"/>
    <property type="match status" value="1"/>
</dbReference>
<keyword evidence="3 12" id="KW-0479">Metal-binding</keyword>
<dbReference type="GO" id="GO:0140078">
    <property type="term" value="F:class I DNA-(apurinic or apyrimidinic site) endonuclease activity"/>
    <property type="evidence" value="ECO:0007669"/>
    <property type="project" value="UniProtKB-EC"/>
</dbReference>
<evidence type="ECO:0000256" key="5">
    <source>
        <dbReference type="ARBA" id="ARBA00022801"/>
    </source>
</evidence>
<evidence type="ECO:0000256" key="3">
    <source>
        <dbReference type="ARBA" id="ARBA00022723"/>
    </source>
</evidence>
<evidence type="ECO:0000256" key="12">
    <source>
        <dbReference type="HAMAP-Rule" id="MF_00942"/>
    </source>
</evidence>
<dbReference type="InterPro" id="IPR000445">
    <property type="entry name" value="HhH_motif"/>
</dbReference>
<feature type="binding site" evidence="12">
    <location>
        <position position="195"/>
    </location>
    <ligand>
        <name>[4Fe-4S] cluster</name>
        <dbReference type="ChEBI" id="CHEBI:49883"/>
    </ligand>
</feature>
<dbReference type="GO" id="GO:0046872">
    <property type="term" value="F:metal ion binding"/>
    <property type="evidence" value="ECO:0007669"/>
    <property type="project" value="UniProtKB-KW"/>
</dbReference>
<dbReference type="SMART" id="SM00525">
    <property type="entry name" value="FES"/>
    <property type="match status" value="1"/>
</dbReference>
<evidence type="ECO:0000313" key="14">
    <source>
        <dbReference type="EMBL" id="PWB71057.1"/>
    </source>
</evidence>
<keyword evidence="2 12" id="KW-0004">4Fe-4S</keyword>
<keyword evidence="5 12" id="KW-0378">Hydrolase</keyword>
<dbReference type="Pfam" id="PF10576">
    <property type="entry name" value="EndIII_4Fe-2S"/>
    <property type="match status" value="1"/>
</dbReference>
<evidence type="ECO:0000256" key="11">
    <source>
        <dbReference type="ARBA" id="ARBA00023295"/>
    </source>
</evidence>
<reference evidence="14 15" key="1">
    <citation type="journal article" date="2018" name="ISME J.">
        <title>A methanotrophic archaeon couples anaerobic oxidation of methane to Fe(III) reduction.</title>
        <authorList>
            <person name="Cai C."/>
            <person name="Leu A.O."/>
            <person name="Xie G.J."/>
            <person name="Guo J."/>
            <person name="Feng Y."/>
            <person name="Zhao J.X."/>
            <person name="Tyson G.W."/>
            <person name="Yuan Z."/>
            <person name="Hu S."/>
        </authorList>
    </citation>
    <scope>NUCLEOTIDE SEQUENCE [LARGE SCALE GENOMIC DNA]</scope>
    <source>
        <strain evidence="14">FeB_12</strain>
    </source>
</reference>
<dbReference type="FunFam" id="1.10.340.30:FF:000001">
    <property type="entry name" value="Endonuclease III"/>
    <property type="match status" value="1"/>
</dbReference>
<evidence type="ECO:0000256" key="10">
    <source>
        <dbReference type="ARBA" id="ARBA00023239"/>
    </source>
</evidence>
<dbReference type="Proteomes" id="UP000250918">
    <property type="component" value="Unassembled WGS sequence"/>
</dbReference>
<evidence type="ECO:0000256" key="2">
    <source>
        <dbReference type="ARBA" id="ARBA00022485"/>
    </source>
</evidence>
<comment type="similarity">
    <text evidence="1 12">Belongs to the Nth/MutY family.</text>
</comment>
<dbReference type="HAMAP" id="MF_00942">
    <property type="entry name" value="Nth"/>
    <property type="match status" value="1"/>
</dbReference>
<dbReference type="PANTHER" id="PTHR10359">
    <property type="entry name" value="A/G-SPECIFIC ADENINE GLYCOSYLASE/ENDONUCLEASE III"/>
    <property type="match status" value="1"/>
</dbReference>
<dbReference type="AlphaFoldDB" id="A0A855WZ33"/>
<evidence type="ECO:0000256" key="1">
    <source>
        <dbReference type="ARBA" id="ARBA00008343"/>
    </source>
</evidence>
<dbReference type="PROSITE" id="PS00764">
    <property type="entry name" value="ENDONUCLEASE_III_1"/>
    <property type="match status" value="1"/>
</dbReference>
<dbReference type="GO" id="GO:0006285">
    <property type="term" value="P:base-excision repair, AP site formation"/>
    <property type="evidence" value="ECO:0007669"/>
    <property type="project" value="TreeGrafter"/>
</dbReference>
<dbReference type="GO" id="GO:0003677">
    <property type="term" value="F:DNA binding"/>
    <property type="evidence" value="ECO:0007669"/>
    <property type="project" value="UniProtKB-UniRule"/>
</dbReference>
<keyword evidence="4 12" id="KW-0227">DNA damage</keyword>
<dbReference type="PIRSF" id="PIRSF001435">
    <property type="entry name" value="Nth"/>
    <property type="match status" value="1"/>
</dbReference>
<sequence>MAQESIADKKKRAAKIIALLKKQYPDARCSLDFGTVHQLMVATILSAQCTDERVNMVTPALFERYTTVKDFAEANTEELEQLIYTTGFFRAKAKAIKQSAQQLMEQHGGEIPPTLEELVRLQGVGRKTASVILGAGFGLAEGVVVDTHVGRISRKLGLTRKNHPAKIERDLMALIDKDDWIAFSHLLIYHGRAICTARSPRCGECPVRKLCPGAEI</sequence>
<comment type="catalytic activity">
    <reaction evidence="12">
        <text>2'-deoxyribonucleotide-(2'-deoxyribose 5'-phosphate)-2'-deoxyribonucleotide-DNA = a 3'-end 2'-deoxyribonucleotide-(2,3-dehydro-2,3-deoxyribose 5'-phosphate)-DNA + a 5'-end 5'-phospho-2'-deoxyribonucleoside-DNA + H(+)</text>
        <dbReference type="Rhea" id="RHEA:66592"/>
        <dbReference type="Rhea" id="RHEA-COMP:13180"/>
        <dbReference type="Rhea" id="RHEA-COMP:16897"/>
        <dbReference type="Rhea" id="RHEA-COMP:17067"/>
        <dbReference type="ChEBI" id="CHEBI:15378"/>
        <dbReference type="ChEBI" id="CHEBI:136412"/>
        <dbReference type="ChEBI" id="CHEBI:157695"/>
        <dbReference type="ChEBI" id="CHEBI:167181"/>
        <dbReference type="EC" id="4.2.99.18"/>
    </reaction>
</comment>
<accession>A0A855WZ33</accession>
<feature type="binding site" evidence="12">
    <location>
        <position position="205"/>
    </location>
    <ligand>
        <name>[4Fe-4S] cluster</name>
        <dbReference type="ChEBI" id="CHEBI:49883"/>
    </ligand>
</feature>